<evidence type="ECO:0000313" key="2">
    <source>
        <dbReference type="EMBL" id="KAK4010404.1"/>
    </source>
</evidence>
<reference evidence="2 3" key="1">
    <citation type="journal article" date="2023" name="Nucleic Acids Res.">
        <title>The hologenome of Daphnia magna reveals possible DNA methylation and microbiome-mediated evolution of the host genome.</title>
        <authorList>
            <person name="Chaturvedi A."/>
            <person name="Li X."/>
            <person name="Dhandapani V."/>
            <person name="Marshall H."/>
            <person name="Kissane S."/>
            <person name="Cuenca-Cambronero M."/>
            <person name="Asole G."/>
            <person name="Calvet F."/>
            <person name="Ruiz-Romero M."/>
            <person name="Marangio P."/>
            <person name="Guigo R."/>
            <person name="Rago D."/>
            <person name="Mirbahai L."/>
            <person name="Eastwood N."/>
            <person name="Colbourne J.K."/>
            <person name="Zhou J."/>
            <person name="Mallon E."/>
            <person name="Orsini L."/>
        </authorList>
    </citation>
    <scope>NUCLEOTIDE SEQUENCE [LARGE SCALE GENOMIC DNA]</scope>
    <source>
        <strain evidence="2">LRV0_1</strain>
    </source>
</reference>
<dbReference type="Proteomes" id="UP001234178">
    <property type="component" value="Unassembled WGS sequence"/>
</dbReference>
<dbReference type="EMBL" id="JAOYFB010000003">
    <property type="protein sequence ID" value="KAK4010404.1"/>
    <property type="molecule type" value="Genomic_DNA"/>
</dbReference>
<evidence type="ECO:0000256" key="1">
    <source>
        <dbReference type="SAM" id="MobiDB-lite"/>
    </source>
</evidence>
<sequence>MAASGNGRMHVRIDVALHVGGPVCNVVCPSTICYVHPWNEWHIHNRNGFEEDIDGVLGNRRVPDPFTIAHVMVTSESVTLADVNRTSRAITESVSCCRLAGKGCESSRRGKTKGTHRSSATSEDHCHRRKITSLIDAEGELSETHKFATTKLARPFA</sequence>
<proteinExistence type="predicted"/>
<gene>
    <name evidence="2" type="ORF">OUZ56_019547</name>
</gene>
<comment type="caution">
    <text evidence="2">The sequence shown here is derived from an EMBL/GenBank/DDBJ whole genome shotgun (WGS) entry which is preliminary data.</text>
</comment>
<keyword evidence="3" id="KW-1185">Reference proteome</keyword>
<accession>A0ABQ9ZCH7</accession>
<evidence type="ECO:0000313" key="3">
    <source>
        <dbReference type="Proteomes" id="UP001234178"/>
    </source>
</evidence>
<feature type="region of interest" description="Disordered" evidence="1">
    <location>
        <begin position="103"/>
        <end position="127"/>
    </location>
</feature>
<organism evidence="2 3">
    <name type="scientific">Daphnia magna</name>
    <dbReference type="NCBI Taxonomy" id="35525"/>
    <lineage>
        <taxon>Eukaryota</taxon>
        <taxon>Metazoa</taxon>
        <taxon>Ecdysozoa</taxon>
        <taxon>Arthropoda</taxon>
        <taxon>Crustacea</taxon>
        <taxon>Branchiopoda</taxon>
        <taxon>Diplostraca</taxon>
        <taxon>Cladocera</taxon>
        <taxon>Anomopoda</taxon>
        <taxon>Daphniidae</taxon>
        <taxon>Daphnia</taxon>
    </lineage>
</organism>
<name>A0ABQ9ZCH7_9CRUS</name>
<protein>
    <recommendedName>
        <fullName evidence="4">Peptidase M20 dimerisation domain-containing protein</fullName>
    </recommendedName>
</protein>
<evidence type="ECO:0008006" key="4">
    <source>
        <dbReference type="Google" id="ProtNLM"/>
    </source>
</evidence>